<proteinExistence type="predicted"/>
<protein>
    <recommendedName>
        <fullName evidence="1">DNA-directed DNA polymerase</fullName>
        <ecNumber evidence="1">2.7.7.7</ecNumber>
    </recommendedName>
</protein>
<dbReference type="GO" id="GO:0003677">
    <property type="term" value="F:DNA binding"/>
    <property type="evidence" value="ECO:0007669"/>
    <property type="project" value="InterPro"/>
</dbReference>
<dbReference type="InterPro" id="IPR001098">
    <property type="entry name" value="DNA-dir_DNA_pol_A_palm_dom"/>
</dbReference>
<name>A0A9X2JZE6_9MICO</name>
<dbReference type="EMBL" id="JAMTCS010000010">
    <property type="protein sequence ID" value="MCP2265999.1"/>
    <property type="molecule type" value="Genomic_DNA"/>
</dbReference>
<feature type="region of interest" description="Disordered" evidence="4">
    <location>
        <begin position="159"/>
        <end position="246"/>
    </location>
</feature>
<dbReference type="CDD" id="cd06444">
    <property type="entry name" value="DNA_pol_A"/>
    <property type="match status" value="1"/>
</dbReference>
<evidence type="ECO:0000256" key="2">
    <source>
        <dbReference type="ARBA" id="ARBA00022705"/>
    </source>
</evidence>
<evidence type="ECO:0000256" key="1">
    <source>
        <dbReference type="ARBA" id="ARBA00012417"/>
    </source>
</evidence>
<dbReference type="PANTHER" id="PTHR10133">
    <property type="entry name" value="DNA POLYMERASE I"/>
    <property type="match status" value="1"/>
</dbReference>
<evidence type="ECO:0000256" key="3">
    <source>
        <dbReference type="ARBA" id="ARBA00049244"/>
    </source>
</evidence>
<keyword evidence="2" id="KW-0235">DNA replication</keyword>
<dbReference type="PRINTS" id="PR00868">
    <property type="entry name" value="DNAPOLI"/>
</dbReference>
<evidence type="ECO:0000256" key="4">
    <source>
        <dbReference type="SAM" id="MobiDB-lite"/>
    </source>
</evidence>
<comment type="caution">
    <text evidence="6">The sequence shown here is derived from an EMBL/GenBank/DDBJ whole genome shotgun (WGS) entry which is preliminary data.</text>
</comment>
<evidence type="ECO:0000313" key="7">
    <source>
        <dbReference type="Proteomes" id="UP001139493"/>
    </source>
</evidence>
<comment type="catalytic activity">
    <reaction evidence="3">
        <text>DNA(n) + a 2'-deoxyribonucleoside 5'-triphosphate = DNA(n+1) + diphosphate</text>
        <dbReference type="Rhea" id="RHEA:22508"/>
        <dbReference type="Rhea" id="RHEA-COMP:17339"/>
        <dbReference type="Rhea" id="RHEA-COMP:17340"/>
        <dbReference type="ChEBI" id="CHEBI:33019"/>
        <dbReference type="ChEBI" id="CHEBI:61560"/>
        <dbReference type="ChEBI" id="CHEBI:173112"/>
        <dbReference type="EC" id="2.7.7.7"/>
    </reaction>
</comment>
<feature type="compositionally biased region" description="Basic and acidic residues" evidence="4">
    <location>
        <begin position="171"/>
        <end position="226"/>
    </location>
</feature>
<dbReference type="AlphaFoldDB" id="A0A9X2JZE6"/>
<dbReference type="InterPro" id="IPR002298">
    <property type="entry name" value="DNA_polymerase_A"/>
</dbReference>
<dbReference type="GO" id="GO:0006302">
    <property type="term" value="P:double-strand break repair"/>
    <property type="evidence" value="ECO:0007669"/>
    <property type="project" value="TreeGrafter"/>
</dbReference>
<dbReference type="InterPro" id="IPR043502">
    <property type="entry name" value="DNA/RNA_pol_sf"/>
</dbReference>
<evidence type="ECO:0000313" key="6">
    <source>
        <dbReference type="EMBL" id="MCP2265999.1"/>
    </source>
</evidence>
<evidence type="ECO:0000259" key="5">
    <source>
        <dbReference type="SMART" id="SM00482"/>
    </source>
</evidence>
<accession>A0A9X2JZE6</accession>
<dbReference type="Gene3D" id="3.30.70.370">
    <property type="match status" value="1"/>
</dbReference>
<gene>
    <name evidence="6" type="ORF">APR03_003364</name>
</gene>
<dbReference type="Proteomes" id="UP001139493">
    <property type="component" value="Unassembled WGS sequence"/>
</dbReference>
<dbReference type="Pfam" id="PF00476">
    <property type="entry name" value="DNA_pol_A"/>
    <property type="match status" value="1"/>
</dbReference>
<dbReference type="GO" id="GO:0006261">
    <property type="term" value="P:DNA-templated DNA replication"/>
    <property type="evidence" value="ECO:0007669"/>
    <property type="project" value="InterPro"/>
</dbReference>
<feature type="region of interest" description="Disordered" evidence="4">
    <location>
        <begin position="109"/>
        <end position="136"/>
    </location>
</feature>
<dbReference type="SUPFAM" id="SSF56672">
    <property type="entry name" value="DNA/RNA polymerases"/>
    <property type="match status" value="1"/>
</dbReference>
<dbReference type="PANTHER" id="PTHR10133:SF27">
    <property type="entry name" value="DNA POLYMERASE NU"/>
    <property type="match status" value="1"/>
</dbReference>
<feature type="domain" description="DNA-directed DNA polymerase family A palm" evidence="5">
    <location>
        <begin position="424"/>
        <end position="648"/>
    </location>
</feature>
<dbReference type="Gene3D" id="1.10.150.20">
    <property type="entry name" value="5' to 3' exonuclease, C-terminal subdomain"/>
    <property type="match status" value="1"/>
</dbReference>
<organism evidence="6 7">
    <name type="scientific">Promicromonospora thailandica</name>
    <dbReference type="NCBI Taxonomy" id="765201"/>
    <lineage>
        <taxon>Bacteria</taxon>
        <taxon>Bacillati</taxon>
        <taxon>Actinomycetota</taxon>
        <taxon>Actinomycetes</taxon>
        <taxon>Micrococcales</taxon>
        <taxon>Promicromonosporaceae</taxon>
        <taxon>Promicromonospora</taxon>
    </lineage>
</organism>
<reference evidence="6" key="1">
    <citation type="submission" date="2022-06" db="EMBL/GenBank/DDBJ databases">
        <title>Genomic Encyclopedia of Archaeal and Bacterial Type Strains, Phase II (KMG-II): from individual species to whole genera.</title>
        <authorList>
            <person name="Goeker M."/>
        </authorList>
    </citation>
    <scope>NUCLEOTIDE SEQUENCE</scope>
    <source>
        <strain evidence="6">DSM 26652</strain>
    </source>
</reference>
<dbReference type="SMART" id="SM00482">
    <property type="entry name" value="POLAc"/>
    <property type="match status" value="1"/>
</dbReference>
<sequence length="690" mass="73398">MSVAHGTLGSMHTVVSRDSSGIGLRAVSDTGVPEEPARVVDGTALAREVAADETRQTRWTWDDTNSWYPGLLADGVRIDRAHDLRLAHAVLRASALTAHTALAEAGPTAWDRLSPVPPPGGPTAAALTRPDRHPGAEPLFELGEIVAAPRPAARGSAFGARAAAGYGGRPARTDGRDAGRTEDRTDRRTDRRDTGRTDGRDAGRTDSSDNRSDTGRDADRDDDGPGTHRGPGTGSRATDDTPGPLDPVAELVAQLAAIKDSTDPGRLRLLLAAESAGALAAAEMHHAGLPWRGDVHDQILTDALGPRPRPGARPARLEALAHRIREALDAPPTLNPDSHPDLLRAMEYAGVGARSLRKWELEKLDHPVIAPLLEYKGLYRLYTANGWNWLDTWAPDGRFRMEYVVGGVVTGRWASTGGGALQLPHTVRRAVVADPGWTFVVADAAQLEPRVLAALARDERMAAAGRSKDGANTDMYAGIVAAGAVDTREHAKVGMLGAMYGGTTGVSAQVLPRLARAFPQAIELVERAARAGERGEVVTTRLGRSSPPPGDSWAAVQGSAFDEDAGADAQSRARSQTRSWGRFTRNFVVQGTAAEWALCWIASIRRRLWALGESTVAAAGLAPAPFDRRPHLVFFLHDEVVVHAPADLADAVAHEVREAADEAGRLLFGDFPVDFPLSVAVTESYADAKG</sequence>
<keyword evidence="7" id="KW-1185">Reference proteome</keyword>
<dbReference type="EC" id="2.7.7.7" evidence="1"/>
<dbReference type="NCBIfam" id="NF011538">
    <property type="entry name" value="PRK14975.1-1"/>
    <property type="match status" value="1"/>
</dbReference>
<dbReference type="GO" id="GO:0003887">
    <property type="term" value="F:DNA-directed DNA polymerase activity"/>
    <property type="evidence" value="ECO:0007669"/>
    <property type="project" value="UniProtKB-EC"/>
</dbReference>